<dbReference type="PANTHER" id="PTHR48106:SF8">
    <property type="entry name" value="OS02G0805600 PROTEIN"/>
    <property type="match status" value="1"/>
</dbReference>
<feature type="domain" description="Enoyl reductase (ER)" evidence="3">
    <location>
        <begin position="9"/>
        <end position="311"/>
    </location>
</feature>
<dbReference type="Gene3D" id="3.90.180.10">
    <property type="entry name" value="Medium-chain alcohol dehydrogenases, catalytic domain"/>
    <property type="match status" value="1"/>
</dbReference>
<keyword evidence="2" id="KW-0560">Oxidoreductase</keyword>
<dbReference type="PANTHER" id="PTHR48106">
    <property type="entry name" value="QUINONE OXIDOREDUCTASE PIG3-RELATED"/>
    <property type="match status" value="1"/>
</dbReference>
<evidence type="ECO:0000256" key="1">
    <source>
        <dbReference type="ARBA" id="ARBA00022857"/>
    </source>
</evidence>
<dbReference type="SMART" id="SM00829">
    <property type="entry name" value="PKS_ER"/>
    <property type="match status" value="1"/>
</dbReference>
<dbReference type="Pfam" id="PF00107">
    <property type="entry name" value="ADH_zinc_N"/>
    <property type="match status" value="1"/>
</dbReference>
<name>A0A6J7E7H1_9ZZZZ</name>
<dbReference type="SUPFAM" id="SSF51735">
    <property type="entry name" value="NAD(P)-binding Rossmann-fold domains"/>
    <property type="match status" value="1"/>
</dbReference>
<dbReference type="Gene3D" id="3.40.50.720">
    <property type="entry name" value="NAD(P)-binding Rossmann-like Domain"/>
    <property type="match status" value="1"/>
</dbReference>
<evidence type="ECO:0000256" key="2">
    <source>
        <dbReference type="ARBA" id="ARBA00023002"/>
    </source>
</evidence>
<accession>A0A6J7E7H1</accession>
<proteinExistence type="predicted"/>
<dbReference type="InterPro" id="IPR036291">
    <property type="entry name" value="NAD(P)-bd_dom_sf"/>
</dbReference>
<dbReference type="GO" id="GO:0016651">
    <property type="term" value="F:oxidoreductase activity, acting on NAD(P)H"/>
    <property type="evidence" value="ECO:0007669"/>
    <property type="project" value="TreeGrafter"/>
</dbReference>
<dbReference type="GO" id="GO:0070402">
    <property type="term" value="F:NADPH binding"/>
    <property type="evidence" value="ECO:0007669"/>
    <property type="project" value="TreeGrafter"/>
</dbReference>
<evidence type="ECO:0000259" key="3">
    <source>
        <dbReference type="SMART" id="SM00829"/>
    </source>
</evidence>
<dbReference type="SUPFAM" id="SSF50129">
    <property type="entry name" value="GroES-like"/>
    <property type="match status" value="1"/>
</dbReference>
<gene>
    <name evidence="4" type="ORF">UFOPK3423_01114</name>
</gene>
<dbReference type="Pfam" id="PF08240">
    <property type="entry name" value="ADH_N"/>
    <property type="match status" value="1"/>
</dbReference>
<dbReference type="InterPro" id="IPR013154">
    <property type="entry name" value="ADH-like_N"/>
</dbReference>
<sequence>MRAVTIREGRLVVEEHPDPVPGPGEILVRVGSAGVNGADLLQLRGGYPAPPGWPQDIPGLEFAGTVEALGEGATRFAQGARVMAVVGGGGQAELCVVHEREAMPVPDAVDDIAAGGLPEACTTAHDALITQAGLQAGERVLISGAAGGVGSAAVQIAAATGAHVTASVHRHELHEAVAALGAGAVLDPDATAEAGPYDVLLELIGAPNLEANLRAMRRGGRIVVIGVGAGFKAQLNLLAVMGNMLTLRGSTLRARPLEEKAAAARAVERDVLTVFERGQARVPITGTFPLAEAAAAYEAFAAGGKLGKLLILPGA</sequence>
<dbReference type="EMBL" id="CAFBLQ010000124">
    <property type="protein sequence ID" value="CAB4878018.1"/>
    <property type="molecule type" value="Genomic_DNA"/>
</dbReference>
<dbReference type="InterPro" id="IPR020843">
    <property type="entry name" value="ER"/>
</dbReference>
<evidence type="ECO:0000313" key="4">
    <source>
        <dbReference type="EMBL" id="CAB4878018.1"/>
    </source>
</evidence>
<dbReference type="AlphaFoldDB" id="A0A6J7E7H1"/>
<dbReference type="InterPro" id="IPR013149">
    <property type="entry name" value="ADH-like_C"/>
</dbReference>
<dbReference type="InterPro" id="IPR011032">
    <property type="entry name" value="GroES-like_sf"/>
</dbReference>
<keyword evidence="1" id="KW-0521">NADP</keyword>
<reference evidence="4" key="1">
    <citation type="submission" date="2020-05" db="EMBL/GenBank/DDBJ databases">
        <authorList>
            <person name="Chiriac C."/>
            <person name="Salcher M."/>
            <person name="Ghai R."/>
            <person name="Kavagutti S V."/>
        </authorList>
    </citation>
    <scope>NUCLEOTIDE SEQUENCE</scope>
</reference>
<organism evidence="4">
    <name type="scientific">freshwater metagenome</name>
    <dbReference type="NCBI Taxonomy" id="449393"/>
    <lineage>
        <taxon>unclassified sequences</taxon>
        <taxon>metagenomes</taxon>
        <taxon>ecological metagenomes</taxon>
    </lineage>
</organism>
<protein>
    <submittedName>
        <fullName evidence="4">Unannotated protein</fullName>
    </submittedName>
</protein>